<sequence>MSNLISYKRLIDLKYFQHLFSPISSFRDYHSKQGVFGFKPKIHSPLSNNAVFDESSTSVSRNQNPNLLRLVEAYRRHGHLKAAIDPLNLHEAQNVPELCPSFYGLPDVDHNLNGILNGWETNASTSDVVDQLEKLYCSSTGIEFMHVESIEEREWLVNEYEAINSQEVDPVTKKEIAEAMILSQNFDNFVGAKFPTVKRYGGEGAESCIPFYREIFKLAASFDAHHVFMCMAHRGRLNLLTGMLNCPYELMFSKMKGRNELPVGTKGIGDVLSHLTSVTKLNFDGKTVSVTMLPNPSHLEAANPFTAGRVRAEQQKIQEGDYGTGNMGDRVVCLQVHGDAAVSGQGVVQETLAFSQVPHFNVGGSLHLIVNNQVGYTTPADRGRSSRYCSDVAKSIGVPVIHVNGGDPEAVVRAARLAWNYRKTFQRDIFVDVLCYRRWGHNEMDEPTFTNPVMYSAIHSRSCSIPEAYCQKLVEEGVMDQAANQNLLTNHTNQMSFAFKEADSYSPSATPTYSQTATGDVTSWDTGVNLDVLRWVGARSVHIPSDFSLHPTLKRGHVDARLNKLLAGANLDWSTAESLAIASLLYQGYDCRISGQDVGRGTFSQRHCMLVDQKSNEICIPMNDLGTDGTQGHLEVANSILSEEAVLAFEYGNSIGRPDALCIWEAQFGDFFNGAQIIIDTFVTSGETKWQLQSGLVMILPHGFDGAGPEHSTCRIERFLQLTDSREDVADCDDINMQVVNPTTPAQMFHLLRRQLIRPYRKPLIVAGPKLLLRFPAAVSSLQDLAPGTSFKSVLDDNLESPANVRRVVFVSGKHYYALNQQRQEKGVKDVAIIRLEELCPFPALEVQKLVTKYSNAKEFIWSQEEPRNGGAWNFVEPRFRNVVGINLRYSGRPVLAAPAVGVSAIHKVEAANLMKDIFSS</sequence>
<keyword evidence="4" id="KW-0560">Oxidoreductase</keyword>
<evidence type="ECO:0000259" key="6">
    <source>
        <dbReference type="SMART" id="SM00861"/>
    </source>
</evidence>
<proteinExistence type="inferred from homology"/>
<dbReference type="HOGENOM" id="CLU_004709_1_0_1"/>
<dbReference type="AlphaFoldDB" id="E9FX71"/>
<protein>
    <recommendedName>
        <fullName evidence="6">Transketolase-like pyrimidine-binding domain-containing protein</fullName>
    </recommendedName>
</protein>
<dbReference type="Pfam" id="PF02779">
    <property type="entry name" value="Transket_pyr"/>
    <property type="match status" value="1"/>
</dbReference>
<dbReference type="PANTHER" id="PTHR23152">
    <property type="entry name" value="2-OXOGLUTARATE DEHYDROGENASE"/>
    <property type="match status" value="1"/>
</dbReference>
<dbReference type="OrthoDB" id="413077at2759"/>
<dbReference type="GO" id="GO:0030976">
    <property type="term" value="F:thiamine pyrophosphate binding"/>
    <property type="evidence" value="ECO:0007669"/>
    <property type="project" value="InterPro"/>
</dbReference>
<dbReference type="NCBIfam" id="TIGR00239">
    <property type="entry name" value="2oxo_dh_E1"/>
    <property type="match status" value="1"/>
</dbReference>
<dbReference type="Proteomes" id="UP000000305">
    <property type="component" value="Unassembled WGS sequence"/>
</dbReference>
<comment type="similarity">
    <text evidence="2">Belongs to the alpha-ketoglutarate dehydrogenase family.</text>
</comment>
<evidence type="ECO:0000256" key="1">
    <source>
        <dbReference type="ARBA" id="ARBA00001964"/>
    </source>
</evidence>
<keyword evidence="5" id="KW-0786">Thiamine pyrophosphate</keyword>
<dbReference type="Gene3D" id="3.40.50.11610">
    <property type="entry name" value="Multifunctional 2-oxoglutarate metabolism enzyme, C-terminal domain"/>
    <property type="match status" value="1"/>
</dbReference>
<dbReference type="InterPro" id="IPR031717">
    <property type="entry name" value="ODO-1/KGD_C"/>
</dbReference>
<evidence type="ECO:0000256" key="3">
    <source>
        <dbReference type="ARBA" id="ARBA00022946"/>
    </source>
</evidence>
<dbReference type="Gene3D" id="3.40.50.970">
    <property type="match status" value="1"/>
</dbReference>
<dbReference type="SMART" id="SM00861">
    <property type="entry name" value="Transket_pyr"/>
    <property type="match status" value="1"/>
</dbReference>
<dbReference type="PIRSF" id="PIRSF000157">
    <property type="entry name" value="Oxoglu_dh_E1"/>
    <property type="match status" value="1"/>
</dbReference>
<dbReference type="InterPro" id="IPR005475">
    <property type="entry name" value="Transketolase-like_Pyr-bd"/>
</dbReference>
<evidence type="ECO:0000256" key="2">
    <source>
        <dbReference type="ARBA" id="ARBA00006936"/>
    </source>
</evidence>
<dbReference type="GO" id="GO:0016624">
    <property type="term" value="F:oxidoreductase activity, acting on the aldehyde or oxo group of donors, disulfide as acceptor"/>
    <property type="evidence" value="ECO:0007669"/>
    <property type="project" value="InterPro"/>
</dbReference>
<feature type="domain" description="Transketolase-like pyrimidine-binding" evidence="6">
    <location>
        <begin position="571"/>
        <end position="775"/>
    </location>
</feature>
<evidence type="ECO:0000256" key="5">
    <source>
        <dbReference type="ARBA" id="ARBA00023052"/>
    </source>
</evidence>
<evidence type="ECO:0000313" key="8">
    <source>
        <dbReference type="Proteomes" id="UP000000305"/>
    </source>
</evidence>
<dbReference type="OMA" id="PAQYYHV"/>
<accession>E9FX71</accession>
<dbReference type="Pfam" id="PF16870">
    <property type="entry name" value="OxoGdeHyase_C"/>
    <property type="match status" value="1"/>
</dbReference>
<evidence type="ECO:0000313" key="7">
    <source>
        <dbReference type="EMBL" id="EFX88027.1"/>
    </source>
</evidence>
<dbReference type="Gene3D" id="1.10.287.1150">
    <property type="entry name" value="TPP helical domain"/>
    <property type="match status" value="1"/>
</dbReference>
<dbReference type="PANTHER" id="PTHR23152:SF4">
    <property type="entry name" value="2-OXOADIPATE DEHYDROGENASE COMPLEX COMPONENT E1"/>
    <property type="match status" value="1"/>
</dbReference>
<dbReference type="InterPro" id="IPR011603">
    <property type="entry name" value="2oxoglutarate_DH_E1"/>
</dbReference>
<dbReference type="FunCoup" id="E9FX71">
    <property type="interactions" value="291"/>
</dbReference>
<dbReference type="EMBL" id="GL732526">
    <property type="protein sequence ID" value="EFX88027.1"/>
    <property type="molecule type" value="Genomic_DNA"/>
</dbReference>
<dbReference type="Gene3D" id="3.40.50.12470">
    <property type="match status" value="1"/>
</dbReference>
<dbReference type="NCBIfam" id="NF008907">
    <property type="entry name" value="PRK12270.1"/>
    <property type="match status" value="1"/>
</dbReference>
<dbReference type="InParanoid" id="E9FX71"/>
<name>E9FX71_DAPPU</name>
<dbReference type="SUPFAM" id="SSF52518">
    <property type="entry name" value="Thiamin diphosphate-binding fold (THDP-binding)"/>
    <property type="match status" value="2"/>
</dbReference>
<reference evidence="7 8" key="1">
    <citation type="journal article" date="2011" name="Science">
        <title>The ecoresponsive genome of Daphnia pulex.</title>
        <authorList>
            <person name="Colbourne J.K."/>
            <person name="Pfrender M.E."/>
            <person name="Gilbert D."/>
            <person name="Thomas W.K."/>
            <person name="Tucker A."/>
            <person name="Oakley T.H."/>
            <person name="Tokishita S."/>
            <person name="Aerts A."/>
            <person name="Arnold G.J."/>
            <person name="Basu M.K."/>
            <person name="Bauer D.J."/>
            <person name="Caceres C.E."/>
            <person name="Carmel L."/>
            <person name="Casola C."/>
            <person name="Choi J.H."/>
            <person name="Detter J.C."/>
            <person name="Dong Q."/>
            <person name="Dusheyko S."/>
            <person name="Eads B.D."/>
            <person name="Frohlich T."/>
            <person name="Geiler-Samerotte K.A."/>
            <person name="Gerlach D."/>
            <person name="Hatcher P."/>
            <person name="Jogdeo S."/>
            <person name="Krijgsveld J."/>
            <person name="Kriventseva E.V."/>
            <person name="Kultz D."/>
            <person name="Laforsch C."/>
            <person name="Lindquist E."/>
            <person name="Lopez J."/>
            <person name="Manak J.R."/>
            <person name="Muller J."/>
            <person name="Pangilinan J."/>
            <person name="Patwardhan R.P."/>
            <person name="Pitluck S."/>
            <person name="Pritham E.J."/>
            <person name="Rechtsteiner A."/>
            <person name="Rho M."/>
            <person name="Rogozin I.B."/>
            <person name="Sakarya O."/>
            <person name="Salamov A."/>
            <person name="Schaack S."/>
            <person name="Shapiro H."/>
            <person name="Shiga Y."/>
            <person name="Skalitzky C."/>
            <person name="Smith Z."/>
            <person name="Souvorov A."/>
            <person name="Sung W."/>
            <person name="Tang Z."/>
            <person name="Tsuchiya D."/>
            <person name="Tu H."/>
            <person name="Vos H."/>
            <person name="Wang M."/>
            <person name="Wolf Y.I."/>
            <person name="Yamagata H."/>
            <person name="Yamada T."/>
            <person name="Ye Y."/>
            <person name="Shaw J.R."/>
            <person name="Andrews J."/>
            <person name="Crease T.J."/>
            <person name="Tang H."/>
            <person name="Lucas S.M."/>
            <person name="Robertson H.M."/>
            <person name="Bork P."/>
            <person name="Koonin E.V."/>
            <person name="Zdobnov E.M."/>
            <person name="Grigoriev I.V."/>
            <person name="Lynch M."/>
            <person name="Boore J.L."/>
        </authorList>
    </citation>
    <scope>NUCLEOTIDE SEQUENCE [LARGE SCALE GENOMIC DNA]</scope>
</reference>
<dbReference type="KEGG" id="dpx:DAPPUDRAFT_311540"/>
<dbReference type="eggNOG" id="KOG0451">
    <property type="taxonomic scope" value="Eukaryota"/>
</dbReference>
<comment type="cofactor">
    <cofactor evidence="1">
        <name>thiamine diphosphate</name>
        <dbReference type="ChEBI" id="CHEBI:58937"/>
    </cofactor>
</comment>
<dbReference type="InterPro" id="IPR042179">
    <property type="entry name" value="KGD_C_sf"/>
</dbReference>
<keyword evidence="8" id="KW-1185">Reference proteome</keyword>
<dbReference type="CDD" id="cd02016">
    <property type="entry name" value="TPP_E1_OGDC_like"/>
    <property type="match status" value="1"/>
</dbReference>
<dbReference type="InterPro" id="IPR029061">
    <property type="entry name" value="THDP-binding"/>
</dbReference>
<organism evidence="7 8">
    <name type="scientific">Daphnia pulex</name>
    <name type="common">Water flea</name>
    <dbReference type="NCBI Taxonomy" id="6669"/>
    <lineage>
        <taxon>Eukaryota</taxon>
        <taxon>Metazoa</taxon>
        <taxon>Ecdysozoa</taxon>
        <taxon>Arthropoda</taxon>
        <taxon>Crustacea</taxon>
        <taxon>Branchiopoda</taxon>
        <taxon>Diplostraca</taxon>
        <taxon>Cladocera</taxon>
        <taxon>Anomopoda</taxon>
        <taxon>Daphniidae</taxon>
        <taxon>Daphnia</taxon>
    </lineage>
</organism>
<dbReference type="FunFam" id="1.10.287.1150:FF:000011">
    <property type="entry name" value="2-oxoglutarate dehydrogenase E1 component DHKTD1"/>
    <property type="match status" value="1"/>
</dbReference>
<dbReference type="PhylomeDB" id="E9FX71"/>
<evidence type="ECO:0000256" key="4">
    <source>
        <dbReference type="ARBA" id="ARBA00023002"/>
    </source>
</evidence>
<dbReference type="Pfam" id="PF00676">
    <property type="entry name" value="E1_dh"/>
    <property type="match status" value="1"/>
</dbReference>
<gene>
    <name evidence="7" type="ORF">DAPPUDRAFT_311540</name>
</gene>
<keyword evidence="3" id="KW-0809">Transit peptide</keyword>
<dbReference type="STRING" id="6669.E9FX71"/>
<dbReference type="InterPro" id="IPR001017">
    <property type="entry name" value="DH_E1"/>
</dbReference>
<dbReference type="NCBIfam" id="NF006914">
    <property type="entry name" value="PRK09404.1"/>
    <property type="match status" value="1"/>
</dbReference>